<feature type="region of interest" description="Disordered" evidence="7">
    <location>
        <begin position="817"/>
        <end position="957"/>
    </location>
</feature>
<dbReference type="SMART" id="SM00298">
    <property type="entry name" value="CHROMO"/>
    <property type="match status" value="2"/>
</dbReference>
<reference evidence="10 11" key="1">
    <citation type="journal article" date="2015" name="Mol. Biochem. Parasitol.">
        <title>Identification of polymorphic genes for use in assemblage B genotyping assays through comparative genomics of multiple assemblage B Giardia duodenalis isolates.</title>
        <authorList>
            <person name="Wielinga C."/>
            <person name="Thompson R.C."/>
            <person name="Monis P."/>
            <person name="Ryan U."/>
        </authorList>
    </citation>
    <scope>NUCLEOTIDE SEQUENCE [LARGE SCALE GENOMIC DNA]</scope>
    <source>
        <strain evidence="10 11">BAH15c1</strain>
    </source>
</reference>
<keyword evidence="4" id="KW-0378">Hydrolase</keyword>
<dbReference type="PANTHER" id="PTHR45623:SF14">
    <property type="entry name" value="CHROMODOMAIN-HELICASE-DNA-BINDING PROTEIN 1"/>
    <property type="match status" value="1"/>
</dbReference>
<dbReference type="EMBL" id="JXTI01000009">
    <property type="protein sequence ID" value="KWX15405.1"/>
    <property type="molecule type" value="Genomic_DNA"/>
</dbReference>
<dbReference type="InterPro" id="IPR049730">
    <property type="entry name" value="SNF2/RAD54-like_C"/>
</dbReference>
<feature type="domain" description="Helicase C-terminal" evidence="9">
    <location>
        <begin position="1603"/>
        <end position="1763"/>
    </location>
</feature>
<keyword evidence="6" id="KW-0539">Nucleus</keyword>
<sequence>MYSREERCVFPINLSKNNKMADPQYSQQFLNMDAKLQSVYDECVCEVIGRHSTDANNAFSPAIRDDLHLLHQRVLTKQATEEDNLRYRPLYVEISTAYTHKLRQLSAVDPTLAQYLQYQQLQATQQMAQRSQQVQQVQQAHQVPTQQQIQQQRNASDRLSQTSYMLEFAYQSQAQHTQEILRTLRAYYDSYAQQSHMPQVVESVFAQMKLIFCYLFCMIKLAGDSAKAAEIEQTFTLLCQEKNRAGTPLFASPEMYKEIEEETQAFLSNKQAQIQQYSYAQGSLVSDVAQQLSIFQPVKEEAISYTHFGYVLLHPATQKQLYEVIKILYAQPSASQQQYQSIKAALVKYLYVFPRKTKNYWLNLNVDLYAKICPSSQTFPSAELYQVFDYLKLQCYSLFQCIYEISRYIVTAIQAKSSGQDLSPVVAIINNFRISMFYDCRYNLYRPPYYNELPQPDPHLNEYYAEFTQPTLDSLPRIESQLNFIAQGSAVDSAMPVHQAQARAEVKSDPPVPSKTDSQGKLQSDLQTDNSRSLLAKYRELCIQAFQVSSITKPARDSYSKVIKDYNVAYNHLLSFGNSNSVEKQNAEFAARALYNKALAIQEDMRQKEQAYYTSLQQLSAYEQSINGSEDLRAEMEQIKRSVMDAYVTKAQYQKPPQPTSQQRQRAPPKHSTRSDTPSVTPLHSLSSEAVSTMEESSESSEASPVFDDTDDTQNQAVSDEPSDVLDHDTDVEEENYIGCVLDCKRIPMTSAWLYTPSLLIKPDPDPSTIGKYDFLRPKGIQRLGRSDGGIATVRIDFLFEDLDNVNNVIEISPEDENMKRSVDASSRVTKGSKNSERPSTKELFQTEKKGMDTAKLPSGELADDTAVSTQSTSSPVNEKTDTLDNQSASADLGVTSARDSNQHESTPQDEGHALDNRDKDDNLEDLKEANDPDDPEAQEDLSESSDTVVTPRTEARRAAAESEHVYIFLIKWQRKSHCHATWELEDYLTHLSSYVKVKNYKKKYEKIQGFIYNKDTDDISREDIKDKIRSQKLQIRSYMIPEKIVGMRIDTELANHYNEKLTRIFNYMRTDAELNLRYSEAFAGAFMRNISDNKLHYYPEFNNSDSESVAITEFNFNDPDVFCNRQLDEDGYLPSYPTAHSSDTQNSAIDKISGYVYLVKWRDLPYSQVTDEYYEDLLANPYIRHDYLHKLISDFKARSDAISQTISKASSIGYDLRPALAGDLQSEVDSVVCSAHPPFLIDVSDNLVLRDHQIDGVKFLLTSWLQKRNVILADDLGVGKTIQTIAFVSALHNHFHVPGPFLIVVPISTLSAWQMALSDWCPNMTVVTLIGTKEDREVIVTHEFYFKSEGDQTEIHVSDTIEHPAQEKIPRFHILLTTPQMAVKHEDDLMSFQWRLLAIDEAHSLKNSASIRTTTFSRYKTDAKLLITGTPMQNSIEELFNLLNFIEPEVFPSIDVFACRDDKSVEIFKSALQSWENTISTPTPSLNSCSEILSSQHRVDAIRSTIQPYILRRVKSIVEKCIPPRKELILRVHMTPLQISCSEWLLEQNYEMLTAKSYNSVKLQNLLMQLRKVCNHPYIIHDLKLHTASLKDMVDGSGKFQVLDKLLDKLNSEGHRVLIFSQLIKTLDILERYCFYKKYKFQRLQGSMTSEQRRRAINNFNEKNSKDFIFLLSTRSGGQGINLATADTVIIFDADYNPQNDLQAAGRVHRIGQSKPVTIYRLVTRDSVEERILDIGHRKLMLDYAIIQKKNESTSLAGSDQAAADSKSLLVGDNSQRSPADDPVRVDASGSQAQVELSLLNKGTLAVNQPVETFSVINEQGEVVGTDTLSSVTVTNLKSITPITNEQEEQIMRHVVRFGAEQLTKMERNTMNQSFSASSDNDSLDIEQILSGAEEVNYEDLSQNKFGKLPGNVFQLSDLSPDKSVREDKRENDQEFWRRIKDTIAATTSGDSAHTATTGQLEQLLSPGKPAVNLVQFSFLQTREIMKIVKLLRRFGTTTNAHIQQIYSVDKTIATTLISDVNLKHFCDSILELCKKSCIRRNHDPLHIAKSATSPIPFMATTINPTDLCRSHYTMLILESIIFDERFSFPATLAPPKPSWATTYPSIVDTKLLLLTISDGFFIAENDIPLMNLEEIMNTPGLEVPKDPPRGSILKRIQQLVRLAIRIPSHTAYNIIDTDNVRINLTPDLTVFDDPIFVEYYQETQGLSGDRVQLKADISRLVESISQVRGMDMVQAEELDDFNDYTTVSTTLRRNKNYIPQDIISELGVETAMSMSKTALHNYLERQAQNKSLLNTCFKIPNQQRSFKTCLNIIKKHVTSERRKRMATLLRDVLMALGSDRKYLLGVRVPIASSILLNDKYVHKLDSMLGGGGTCSTADTNNTLAEYITAPKINVEKFRPIATLTQTELADAHAAEAKISTYAQSVNSATLHFCIDNILMGIITTQKYKMSYLNTLKADFLAVSTSILHTIASRSWDIMLHCYEYLHDNKTYYTNIYPSEDDALCALMREFEADLANFLFKYVIFSIFPTQQEPACVLWYICQHFLMNSQHVSYDDSGFKISTTNWTIIDSSDSTMHNTMSSLSFTAELQISFSEEKELEYKQHLINSKTESARSMSKQELDNASYLAAESSNDSSHDEDLSAGSTSNNDRHS</sequence>
<evidence type="ECO:0000259" key="8">
    <source>
        <dbReference type="PROSITE" id="PS51192"/>
    </source>
</evidence>
<dbReference type="SUPFAM" id="SSF54160">
    <property type="entry name" value="Chromo domain-like"/>
    <property type="match status" value="1"/>
</dbReference>
<name>A0A132NZB6_GIAIN</name>
<dbReference type="SUPFAM" id="SSF52540">
    <property type="entry name" value="P-loop containing nucleoside triphosphate hydrolases"/>
    <property type="match status" value="2"/>
</dbReference>
<keyword evidence="2" id="KW-0677">Repeat</keyword>
<dbReference type="InterPro" id="IPR027417">
    <property type="entry name" value="P-loop_NTPase"/>
</dbReference>
<feature type="region of interest" description="Disordered" evidence="7">
    <location>
        <begin position="499"/>
        <end position="527"/>
    </location>
</feature>
<feature type="compositionally biased region" description="Polar residues" evidence="7">
    <location>
        <begin position="2644"/>
        <end position="2654"/>
    </location>
</feature>
<dbReference type="PANTHER" id="PTHR45623">
    <property type="entry name" value="CHROMODOMAIN-HELICASE-DNA-BINDING PROTEIN 3-RELATED-RELATED"/>
    <property type="match status" value="1"/>
</dbReference>
<dbReference type="Pfam" id="PF00176">
    <property type="entry name" value="SNF2-rel_dom"/>
    <property type="match status" value="1"/>
</dbReference>
<feature type="region of interest" description="Disordered" evidence="7">
    <location>
        <begin position="652"/>
        <end position="731"/>
    </location>
</feature>
<dbReference type="GO" id="GO:0140658">
    <property type="term" value="F:ATP-dependent chromatin remodeler activity"/>
    <property type="evidence" value="ECO:0007669"/>
    <property type="project" value="TreeGrafter"/>
</dbReference>
<feature type="region of interest" description="Disordered" evidence="7">
    <location>
        <begin position="2612"/>
        <end position="2654"/>
    </location>
</feature>
<accession>A0A132NZB6</accession>
<dbReference type="GO" id="GO:0003677">
    <property type="term" value="F:DNA binding"/>
    <property type="evidence" value="ECO:0007669"/>
    <property type="project" value="UniProtKB-KW"/>
</dbReference>
<dbReference type="GO" id="GO:0005634">
    <property type="term" value="C:nucleus"/>
    <property type="evidence" value="ECO:0007669"/>
    <property type="project" value="UniProtKB-SubCell"/>
</dbReference>
<dbReference type="GO" id="GO:0016887">
    <property type="term" value="F:ATP hydrolysis activity"/>
    <property type="evidence" value="ECO:0007669"/>
    <property type="project" value="TreeGrafter"/>
</dbReference>
<dbReference type="GO" id="GO:0042393">
    <property type="term" value="F:histone binding"/>
    <property type="evidence" value="ECO:0007669"/>
    <property type="project" value="TreeGrafter"/>
</dbReference>
<dbReference type="SMART" id="SM00487">
    <property type="entry name" value="DEXDc"/>
    <property type="match status" value="1"/>
</dbReference>
<dbReference type="OrthoDB" id="10251402at2759"/>
<dbReference type="Gene3D" id="2.40.50.40">
    <property type="match status" value="1"/>
</dbReference>
<keyword evidence="10" id="KW-0347">Helicase</keyword>
<protein>
    <submittedName>
        <fullName evidence="10">Putative Chromodomain helicase-DNA-binding protein</fullName>
    </submittedName>
</protein>
<feature type="compositionally biased region" description="Low complexity" evidence="7">
    <location>
        <begin position="687"/>
        <end position="704"/>
    </location>
</feature>
<evidence type="ECO:0000256" key="4">
    <source>
        <dbReference type="ARBA" id="ARBA00022801"/>
    </source>
</evidence>
<keyword evidence="5" id="KW-0067">ATP-binding</keyword>
<dbReference type="GO" id="GO:0003682">
    <property type="term" value="F:chromatin binding"/>
    <property type="evidence" value="ECO:0007669"/>
    <property type="project" value="TreeGrafter"/>
</dbReference>
<dbReference type="InterPro" id="IPR016197">
    <property type="entry name" value="Chromo-like_dom_sf"/>
</dbReference>
<dbReference type="CDD" id="cd18793">
    <property type="entry name" value="SF2_C_SNF"/>
    <property type="match status" value="1"/>
</dbReference>
<dbReference type="PROSITE" id="PS51192">
    <property type="entry name" value="HELICASE_ATP_BIND_1"/>
    <property type="match status" value="1"/>
</dbReference>
<dbReference type="Gene3D" id="3.40.50.300">
    <property type="entry name" value="P-loop containing nucleotide triphosphate hydrolases"/>
    <property type="match status" value="1"/>
</dbReference>
<feature type="compositionally biased region" description="Basic and acidic residues" evidence="7">
    <location>
        <begin position="834"/>
        <end position="853"/>
    </location>
</feature>
<evidence type="ECO:0000256" key="5">
    <source>
        <dbReference type="ARBA" id="ARBA00022840"/>
    </source>
</evidence>
<feature type="compositionally biased region" description="Basic and acidic residues" evidence="7">
    <location>
        <begin position="910"/>
        <end position="931"/>
    </location>
</feature>
<dbReference type="GO" id="GO:0004386">
    <property type="term" value="F:helicase activity"/>
    <property type="evidence" value="ECO:0007669"/>
    <property type="project" value="UniProtKB-KW"/>
</dbReference>
<dbReference type="InterPro" id="IPR014001">
    <property type="entry name" value="Helicase_ATP-bd"/>
</dbReference>
<feature type="compositionally biased region" description="Polar residues" evidence="7">
    <location>
        <begin position="515"/>
        <end position="527"/>
    </location>
</feature>
<comment type="caution">
    <text evidence="10">The sequence shown here is derived from an EMBL/GenBank/DDBJ whole genome shotgun (WGS) entry which is preliminary data.</text>
</comment>
<dbReference type="Proteomes" id="UP000070089">
    <property type="component" value="Unassembled WGS sequence"/>
</dbReference>
<feature type="compositionally biased region" description="Polar residues" evidence="7">
    <location>
        <begin position="867"/>
        <end position="890"/>
    </location>
</feature>
<evidence type="ECO:0000256" key="1">
    <source>
        <dbReference type="ARBA" id="ARBA00004123"/>
    </source>
</evidence>
<dbReference type="InterPro" id="IPR038718">
    <property type="entry name" value="SNF2-like_sf"/>
</dbReference>
<dbReference type="GO" id="GO:0034728">
    <property type="term" value="P:nucleosome organization"/>
    <property type="evidence" value="ECO:0007669"/>
    <property type="project" value="TreeGrafter"/>
</dbReference>
<dbReference type="InterPro" id="IPR000330">
    <property type="entry name" value="SNF2_N"/>
</dbReference>
<keyword evidence="10" id="KW-0238">DNA-binding</keyword>
<organism evidence="10 11">
    <name type="scientific">Giardia duodenalis assemblage B</name>
    <dbReference type="NCBI Taxonomy" id="1394984"/>
    <lineage>
        <taxon>Eukaryota</taxon>
        <taxon>Metamonada</taxon>
        <taxon>Diplomonadida</taxon>
        <taxon>Hexamitidae</taxon>
        <taxon>Giardiinae</taxon>
        <taxon>Giardia</taxon>
    </lineage>
</organism>
<feature type="compositionally biased region" description="Polar residues" evidence="7">
    <location>
        <begin position="675"/>
        <end position="686"/>
    </location>
</feature>
<feature type="region of interest" description="Disordered" evidence="7">
    <location>
        <begin position="1770"/>
        <end position="1789"/>
    </location>
</feature>
<evidence type="ECO:0000256" key="6">
    <source>
        <dbReference type="ARBA" id="ARBA00023242"/>
    </source>
</evidence>
<evidence type="ECO:0000313" key="10">
    <source>
        <dbReference type="EMBL" id="KWX15405.1"/>
    </source>
</evidence>
<dbReference type="GO" id="GO:0000785">
    <property type="term" value="C:chromatin"/>
    <property type="evidence" value="ECO:0007669"/>
    <property type="project" value="TreeGrafter"/>
</dbReference>
<evidence type="ECO:0000259" key="9">
    <source>
        <dbReference type="PROSITE" id="PS51194"/>
    </source>
</evidence>
<dbReference type="InterPro" id="IPR001650">
    <property type="entry name" value="Helicase_C-like"/>
</dbReference>
<gene>
    <name evidence="10" type="ORF">QR46_0606</name>
</gene>
<keyword evidence="3" id="KW-0547">Nucleotide-binding</keyword>
<dbReference type="Pfam" id="PF00271">
    <property type="entry name" value="Helicase_C"/>
    <property type="match status" value="1"/>
</dbReference>
<evidence type="ECO:0000256" key="7">
    <source>
        <dbReference type="SAM" id="MobiDB-lite"/>
    </source>
</evidence>
<dbReference type="GO" id="GO:0005524">
    <property type="term" value="F:ATP binding"/>
    <property type="evidence" value="ECO:0007669"/>
    <property type="project" value="UniProtKB-KW"/>
</dbReference>
<feature type="compositionally biased region" description="Polar residues" evidence="7">
    <location>
        <begin position="824"/>
        <end position="833"/>
    </location>
</feature>
<dbReference type="InterPro" id="IPR000953">
    <property type="entry name" value="Chromo/chromo_shadow_dom"/>
</dbReference>
<dbReference type="PROSITE" id="PS51194">
    <property type="entry name" value="HELICASE_CTER"/>
    <property type="match status" value="1"/>
</dbReference>
<feature type="domain" description="Helicase ATP-binding" evidence="8">
    <location>
        <begin position="1262"/>
        <end position="1450"/>
    </location>
</feature>
<evidence type="ECO:0000256" key="3">
    <source>
        <dbReference type="ARBA" id="ARBA00022741"/>
    </source>
</evidence>
<comment type="subcellular location">
    <subcellularLocation>
        <location evidence="1">Nucleus</location>
    </subcellularLocation>
</comment>
<dbReference type="VEuPathDB" id="GiardiaDB:QR46_0606"/>
<evidence type="ECO:0000313" key="11">
    <source>
        <dbReference type="Proteomes" id="UP000070089"/>
    </source>
</evidence>
<dbReference type="SMART" id="SM00490">
    <property type="entry name" value="HELICc"/>
    <property type="match status" value="1"/>
</dbReference>
<evidence type="ECO:0000256" key="2">
    <source>
        <dbReference type="ARBA" id="ARBA00022737"/>
    </source>
</evidence>
<dbReference type="Gene3D" id="3.40.50.10810">
    <property type="entry name" value="Tandem AAA-ATPase domain"/>
    <property type="match status" value="1"/>
</dbReference>
<proteinExistence type="predicted"/>
<feature type="compositionally biased region" description="Acidic residues" evidence="7">
    <location>
        <begin position="932"/>
        <end position="944"/>
    </location>
</feature>